<keyword evidence="3" id="KW-1185">Reference proteome</keyword>
<gene>
    <name evidence="2" type="ORF">I316_04553</name>
</gene>
<accession>A0A1B9GS22</accession>
<dbReference type="InterPro" id="IPR011032">
    <property type="entry name" value="GroES-like_sf"/>
</dbReference>
<dbReference type="PANTHER" id="PTHR45348:SF2">
    <property type="entry name" value="ZINC-TYPE ALCOHOL DEHYDROGENASE-LIKE PROTEIN C2E1P3.01"/>
    <property type="match status" value="1"/>
</dbReference>
<organism evidence="2 3">
    <name type="scientific">Kwoniella heveanensis BCC8398</name>
    <dbReference type="NCBI Taxonomy" id="1296120"/>
    <lineage>
        <taxon>Eukaryota</taxon>
        <taxon>Fungi</taxon>
        <taxon>Dikarya</taxon>
        <taxon>Basidiomycota</taxon>
        <taxon>Agaricomycotina</taxon>
        <taxon>Tremellomycetes</taxon>
        <taxon>Tremellales</taxon>
        <taxon>Cryptococcaceae</taxon>
        <taxon>Kwoniella</taxon>
    </lineage>
</organism>
<dbReference type="SUPFAM" id="SSF51735">
    <property type="entry name" value="NAD(P)-binding Rossmann-fold domains"/>
    <property type="match status" value="1"/>
</dbReference>
<dbReference type="GO" id="GO:0016651">
    <property type="term" value="F:oxidoreductase activity, acting on NAD(P)H"/>
    <property type="evidence" value="ECO:0007669"/>
    <property type="project" value="InterPro"/>
</dbReference>
<dbReference type="CDD" id="cd08249">
    <property type="entry name" value="enoyl_reductase_like"/>
    <property type="match status" value="1"/>
</dbReference>
<dbReference type="Gene3D" id="3.40.50.720">
    <property type="entry name" value="NAD(P)-binding Rossmann-like Domain"/>
    <property type="match status" value="1"/>
</dbReference>
<dbReference type="InterPro" id="IPR013149">
    <property type="entry name" value="ADH-like_C"/>
</dbReference>
<protein>
    <recommendedName>
        <fullName evidence="1">Enoyl reductase (ER) domain-containing protein</fullName>
    </recommendedName>
</protein>
<dbReference type="SUPFAM" id="SSF50129">
    <property type="entry name" value="GroES-like"/>
    <property type="match status" value="1"/>
</dbReference>
<reference evidence="2 3" key="1">
    <citation type="submission" date="2013-07" db="EMBL/GenBank/DDBJ databases">
        <title>The Genome Sequence of Cryptococcus heveanensis BCC8398.</title>
        <authorList>
            <consortium name="The Broad Institute Genome Sequencing Platform"/>
            <person name="Cuomo C."/>
            <person name="Litvintseva A."/>
            <person name="Chen Y."/>
            <person name="Heitman J."/>
            <person name="Sun S."/>
            <person name="Springer D."/>
            <person name="Dromer F."/>
            <person name="Young S.K."/>
            <person name="Zeng Q."/>
            <person name="Gargeya S."/>
            <person name="Fitzgerald M."/>
            <person name="Abouelleil A."/>
            <person name="Alvarado L."/>
            <person name="Berlin A.M."/>
            <person name="Chapman S.B."/>
            <person name="Dewar J."/>
            <person name="Goldberg J."/>
            <person name="Griggs A."/>
            <person name="Gujja S."/>
            <person name="Hansen M."/>
            <person name="Howarth C."/>
            <person name="Imamovic A."/>
            <person name="Larimer J."/>
            <person name="McCowan C."/>
            <person name="Murphy C."/>
            <person name="Pearson M."/>
            <person name="Priest M."/>
            <person name="Roberts A."/>
            <person name="Saif S."/>
            <person name="Shea T."/>
            <person name="Sykes S."/>
            <person name="Wortman J."/>
            <person name="Nusbaum C."/>
            <person name="Birren B."/>
        </authorList>
    </citation>
    <scope>NUCLEOTIDE SEQUENCE [LARGE SCALE GENOMIC DNA]</scope>
    <source>
        <strain evidence="2 3">BCC8398</strain>
    </source>
</reference>
<dbReference type="OrthoDB" id="10257049at2759"/>
<dbReference type="SMART" id="SM00829">
    <property type="entry name" value="PKS_ER"/>
    <property type="match status" value="1"/>
</dbReference>
<name>A0A1B9GS22_9TREE</name>
<reference evidence="3" key="2">
    <citation type="submission" date="2013-12" db="EMBL/GenBank/DDBJ databases">
        <title>Evolution of pathogenesis and genome organization in the Tremellales.</title>
        <authorList>
            <person name="Cuomo C."/>
            <person name="Litvintseva A."/>
            <person name="Heitman J."/>
            <person name="Chen Y."/>
            <person name="Sun S."/>
            <person name="Springer D."/>
            <person name="Dromer F."/>
            <person name="Young S."/>
            <person name="Zeng Q."/>
            <person name="Chapman S."/>
            <person name="Gujja S."/>
            <person name="Saif S."/>
            <person name="Birren B."/>
        </authorList>
    </citation>
    <scope>NUCLEOTIDE SEQUENCE [LARGE SCALE GENOMIC DNA]</scope>
    <source>
        <strain evidence="3">BCC8398</strain>
    </source>
</reference>
<evidence type="ECO:0000313" key="3">
    <source>
        <dbReference type="Proteomes" id="UP000092666"/>
    </source>
</evidence>
<evidence type="ECO:0000259" key="1">
    <source>
        <dbReference type="SMART" id="SM00829"/>
    </source>
</evidence>
<dbReference type="Gene3D" id="3.90.180.10">
    <property type="entry name" value="Medium-chain alcohol dehydrogenases, catalytic domain"/>
    <property type="match status" value="1"/>
</dbReference>
<dbReference type="Pfam" id="PF00107">
    <property type="entry name" value="ADH_zinc_N"/>
    <property type="match status" value="1"/>
</dbReference>
<dbReference type="InterPro" id="IPR036291">
    <property type="entry name" value="NAD(P)-bd_dom_sf"/>
</dbReference>
<dbReference type="InterPro" id="IPR020843">
    <property type="entry name" value="ER"/>
</dbReference>
<dbReference type="STRING" id="1296120.A0A1B9GS22"/>
<dbReference type="InterPro" id="IPR047122">
    <property type="entry name" value="Trans-enoyl_RdTase-like"/>
</dbReference>
<dbReference type="Proteomes" id="UP000092666">
    <property type="component" value="Unassembled WGS sequence"/>
</dbReference>
<dbReference type="AlphaFoldDB" id="A0A1B9GS22"/>
<evidence type="ECO:0000313" key="2">
    <source>
        <dbReference type="EMBL" id="OCF33841.1"/>
    </source>
</evidence>
<sequence>MPAEIPNTVRAVVASPDLGKPTLEDLPFGTREDVKHLGADFVAVKNHAVGLNPSKTPVVIGSDGAGVALTAGSSVKHIKAGNRVAGMVYGASSTVQGAASEGLLYDAANLWVMPPGMSDAEGAAFTLTHLTAVQALYMRLKLAKPSAPDTSSPKKTVLIWGGSTSVGHHAVQLANLSGYRVLATASASNHALLRELGAAECFDYKDPNVLDRIKKAAGNQGVYAAFDTACNNGSTEVCIDAIRPRGGIVVATLPLAHDLVNRRKDVKVEFLLVYTLMGYALRFANAIDFEAIPEDRDQSYKWVTEELPALLQGWQEGVGSPRYKPANLRVAHGLERVHEGLRTLAEGSYSNEKFVYTVQEKYILPPIC</sequence>
<dbReference type="PANTHER" id="PTHR45348">
    <property type="entry name" value="HYPOTHETICAL OXIDOREDUCTASE (EUROFUNG)"/>
    <property type="match status" value="1"/>
</dbReference>
<feature type="domain" description="Enoyl reductase (ER)" evidence="1">
    <location>
        <begin position="21"/>
        <end position="364"/>
    </location>
</feature>
<proteinExistence type="predicted"/>
<dbReference type="EMBL" id="KI669503">
    <property type="protein sequence ID" value="OCF33841.1"/>
    <property type="molecule type" value="Genomic_DNA"/>
</dbReference>